<gene>
    <name evidence="2" type="ORF">RM190_15555</name>
</gene>
<dbReference type="InterPro" id="IPR012924">
    <property type="entry name" value="TfuA_core"/>
</dbReference>
<evidence type="ECO:0000313" key="2">
    <source>
        <dbReference type="EMBL" id="MDT1063291.1"/>
    </source>
</evidence>
<dbReference type="Pfam" id="PF07812">
    <property type="entry name" value="TfuA"/>
    <property type="match status" value="1"/>
</dbReference>
<proteinExistence type="predicted"/>
<protein>
    <submittedName>
        <fullName evidence="2">TfuA-like protein</fullName>
    </submittedName>
</protein>
<dbReference type="EMBL" id="JAVRQI010000012">
    <property type="protein sequence ID" value="MDT1063291.1"/>
    <property type="molecule type" value="Genomic_DNA"/>
</dbReference>
<keyword evidence="3" id="KW-1185">Reference proteome</keyword>
<dbReference type="Proteomes" id="UP001251085">
    <property type="component" value="Unassembled WGS sequence"/>
</dbReference>
<reference evidence="3" key="1">
    <citation type="submission" date="2023-07" db="EMBL/GenBank/DDBJ databases">
        <title>Characterization of two Paracoccaceae strains isolated from Phycosphere and proposal of Xinfangfangia lacusdiani sp. nov.</title>
        <authorList>
            <person name="Deng Y."/>
            <person name="Zhang Y.Q."/>
        </authorList>
    </citation>
    <scope>NUCLEOTIDE SEQUENCE [LARGE SCALE GENOMIC DNA]</scope>
    <source>
        <strain evidence="3">CPCC 101403</strain>
    </source>
</reference>
<dbReference type="RefSeq" id="WP_311760382.1">
    <property type="nucleotide sequence ID" value="NZ_JAVRQI010000012.1"/>
</dbReference>
<sequence>MTAVIFAGPSLRTLDRAAFPDFTFLPPVTQGDLYAAALRQPAAIGIIDGFFDGQPAVWHKEILWAMSRGIAVFGAASMGALRAAELAPFGMVGVGRIFQDYRDSRLCDDDEVALVHGPAETGYVELSEPMVNIRATVEHAVNEGIIAATEAEVLLATAKSRFYPQRNWDAILGDLPDLRARDQFAHWLRHGRTDQKRQDALALLQAVRDHLNTGDQISDPPFHFEWTEAWANAPWQSRLDDADADAVLNELRLDSDAYLRTRDAALLQELAKRAADRAGATPDETAIARATRDFRLSRGFLRQSDLDAWISRNDMDRTDFDRLMNAHVALDNAGGNHSGLAAAMLDQLRMQGRYAALRDRAKSKRQAPTLEMAAVLPQPVLMSWYFETRLKRSYPDNIAEYAAELGFPGLEELHRFVAAEYEFLQSCDANVPETLVNANKRSTAFD</sequence>
<comment type="caution">
    <text evidence="2">The sequence shown here is derived from an EMBL/GenBank/DDBJ whole genome shotgun (WGS) entry which is preliminary data.</text>
</comment>
<accession>A0ABU3EGS9</accession>
<name>A0ABU3EGS9_9RHOB</name>
<feature type="domain" description="TfuA-like core" evidence="1">
    <location>
        <begin position="48"/>
        <end position="166"/>
    </location>
</feature>
<evidence type="ECO:0000313" key="3">
    <source>
        <dbReference type="Proteomes" id="UP001251085"/>
    </source>
</evidence>
<evidence type="ECO:0000259" key="1">
    <source>
        <dbReference type="Pfam" id="PF07812"/>
    </source>
</evidence>
<organism evidence="2 3">
    <name type="scientific">Paracoccus broussonetiae</name>
    <dbReference type="NCBI Taxonomy" id="3075834"/>
    <lineage>
        <taxon>Bacteria</taxon>
        <taxon>Pseudomonadati</taxon>
        <taxon>Pseudomonadota</taxon>
        <taxon>Alphaproteobacteria</taxon>
        <taxon>Rhodobacterales</taxon>
        <taxon>Paracoccaceae</taxon>
        <taxon>Paracoccus</taxon>
    </lineage>
</organism>